<name>A4BS83_9GAMM</name>
<dbReference type="PANTHER" id="PTHR43808:SF1">
    <property type="entry name" value="ACETYLORNITHINE DEACETYLASE"/>
    <property type="match status" value="1"/>
</dbReference>
<evidence type="ECO:0000256" key="4">
    <source>
        <dbReference type="ARBA" id="ARBA00022571"/>
    </source>
</evidence>
<evidence type="ECO:0000259" key="10">
    <source>
        <dbReference type="Pfam" id="PF07687"/>
    </source>
</evidence>
<dbReference type="GO" id="GO:0046872">
    <property type="term" value="F:metal ion binding"/>
    <property type="evidence" value="ECO:0007669"/>
    <property type="project" value="UniProtKB-KW"/>
</dbReference>
<dbReference type="InterPro" id="IPR011650">
    <property type="entry name" value="Peptidase_M20_dimer"/>
</dbReference>
<dbReference type="NCBIfam" id="TIGR01892">
    <property type="entry name" value="AcOrn-deacetyl"/>
    <property type="match status" value="1"/>
</dbReference>
<dbReference type="OrthoDB" id="3665926at2"/>
<evidence type="ECO:0000256" key="7">
    <source>
        <dbReference type="ARBA" id="ARBA00022801"/>
    </source>
</evidence>
<dbReference type="NCBIfam" id="NF003474">
    <property type="entry name" value="PRK05111.1"/>
    <property type="match status" value="1"/>
</dbReference>
<keyword evidence="6" id="KW-0479">Metal-binding</keyword>
<evidence type="ECO:0000256" key="3">
    <source>
        <dbReference type="ARBA" id="ARBA00022490"/>
    </source>
</evidence>
<keyword evidence="8" id="KW-0862">Zinc</keyword>
<comment type="subcellular location">
    <subcellularLocation>
        <location evidence="1">Cytoplasm</location>
    </subcellularLocation>
</comment>
<dbReference type="Pfam" id="PF07687">
    <property type="entry name" value="M20_dimer"/>
    <property type="match status" value="1"/>
</dbReference>
<keyword evidence="12" id="KW-1185">Reference proteome</keyword>
<dbReference type="InterPro" id="IPR050072">
    <property type="entry name" value="Peptidase_M20A"/>
</dbReference>
<dbReference type="Gene3D" id="3.30.70.360">
    <property type="match status" value="1"/>
</dbReference>
<dbReference type="PANTHER" id="PTHR43808">
    <property type="entry name" value="ACETYLORNITHINE DEACETYLASE"/>
    <property type="match status" value="1"/>
</dbReference>
<keyword evidence="9" id="KW-0170">Cobalt</keyword>
<evidence type="ECO:0000256" key="1">
    <source>
        <dbReference type="ARBA" id="ARBA00004496"/>
    </source>
</evidence>
<dbReference type="RefSeq" id="WP_005003350.1">
    <property type="nucleotide sequence ID" value="NZ_CH672427.1"/>
</dbReference>
<dbReference type="AlphaFoldDB" id="A4BS83"/>
<protein>
    <submittedName>
        <fullName evidence="11">Acetylornithine deacetylase</fullName>
        <ecNumber evidence="11">3.5.1.16</ecNumber>
    </submittedName>
</protein>
<keyword evidence="7 11" id="KW-0378">Hydrolase</keyword>
<evidence type="ECO:0000256" key="6">
    <source>
        <dbReference type="ARBA" id="ARBA00022723"/>
    </source>
</evidence>
<dbReference type="SUPFAM" id="SSF53187">
    <property type="entry name" value="Zn-dependent exopeptidases"/>
    <property type="match status" value="1"/>
</dbReference>
<accession>A4BS83</accession>
<dbReference type="STRING" id="314278.NB231_13151"/>
<dbReference type="FunFam" id="3.30.70.360:FF:000003">
    <property type="entry name" value="Acetylornithine deacetylase"/>
    <property type="match status" value="1"/>
</dbReference>
<proteinExistence type="inferred from homology"/>
<dbReference type="eggNOG" id="COG0624">
    <property type="taxonomic scope" value="Bacteria"/>
</dbReference>
<dbReference type="HOGENOM" id="CLU_021802_2_4_6"/>
<dbReference type="InterPro" id="IPR036264">
    <property type="entry name" value="Bact_exopeptidase_dim_dom"/>
</dbReference>
<dbReference type="Proteomes" id="UP000003374">
    <property type="component" value="Unassembled WGS sequence"/>
</dbReference>
<evidence type="ECO:0000256" key="2">
    <source>
        <dbReference type="ARBA" id="ARBA00005691"/>
    </source>
</evidence>
<dbReference type="Pfam" id="PF01546">
    <property type="entry name" value="Peptidase_M20"/>
    <property type="match status" value="1"/>
</dbReference>
<dbReference type="SUPFAM" id="SSF55031">
    <property type="entry name" value="Bacterial exopeptidase dimerisation domain"/>
    <property type="match status" value="1"/>
</dbReference>
<gene>
    <name evidence="11" type="ORF">NB231_13151</name>
</gene>
<evidence type="ECO:0000256" key="8">
    <source>
        <dbReference type="ARBA" id="ARBA00022833"/>
    </source>
</evidence>
<comment type="similarity">
    <text evidence="2">Belongs to the peptidase M20A family. ArgE subfamily.</text>
</comment>
<keyword evidence="5" id="KW-0028">Amino-acid biosynthesis</keyword>
<comment type="caution">
    <text evidence="11">The sequence shown here is derived from an EMBL/GenBank/DDBJ whole genome shotgun (WGS) entry which is preliminary data.</text>
</comment>
<evidence type="ECO:0000256" key="9">
    <source>
        <dbReference type="ARBA" id="ARBA00023285"/>
    </source>
</evidence>
<dbReference type="InterPro" id="IPR002933">
    <property type="entry name" value="Peptidase_M20"/>
</dbReference>
<dbReference type="Gene3D" id="3.40.630.10">
    <property type="entry name" value="Zn peptidases"/>
    <property type="match status" value="1"/>
</dbReference>
<dbReference type="GO" id="GO:0006526">
    <property type="term" value="P:L-arginine biosynthetic process"/>
    <property type="evidence" value="ECO:0007669"/>
    <property type="project" value="UniProtKB-KW"/>
</dbReference>
<sequence>MAATMPTLRQMLSELIRLPSVSSVDPALDQGNRAVIERLAQWLDSLGFTIDIRELPGQPHKANLVATLGSGSEGLVLAGHADTVPYDVNRWSTDPFQLTERDGRLYGLGVSDMKSFFALVLEAVREVRAQDLRRPLTILATADEESGMAGAKALVDDGRPIGRYVLIGEPTGLRPIHLHKGVMMESVRLIGRSGHSSDPGFGVNALEAMIVALNEILAWRAELQQRYRDTRFRVPEPTLNLGHIHGGDNPNRICAEAELHFDLRPLPGMDLDELQTQLVERLERVLAHSAATLEIRPLFPGLPPLSTPADSYILQVARELTGAEPGAVAFGTEGPFFAALGMEVVVLGAGDIDQAHQPDEYLSVDRIAPMIDLLQRFIRRFCLEPPVVGGAG</sequence>
<evidence type="ECO:0000313" key="12">
    <source>
        <dbReference type="Proteomes" id="UP000003374"/>
    </source>
</evidence>
<evidence type="ECO:0000313" key="11">
    <source>
        <dbReference type="EMBL" id="EAR21343.1"/>
    </source>
</evidence>
<dbReference type="CDD" id="cd03894">
    <property type="entry name" value="M20_ArgE"/>
    <property type="match status" value="1"/>
</dbReference>
<dbReference type="GO" id="GO:0008777">
    <property type="term" value="F:acetylornithine deacetylase activity"/>
    <property type="evidence" value="ECO:0007669"/>
    <property type="project" value="UniProtKB-EC"/>
</dbReference>
<organism evidence="11 12">
    <name type="scientific">Nitrococcus mobilis Nb-231</name>
    <dbReference type="NCBI Taxonomy" id="314278"/>
    <lineage>
        <taxon>Bacteria</taxon>
        <taxon>Pseudomonadati</taxon>
        <taxon>Pseudomonadota</taxon>
        <taxon>Gammaproteobacteria</taxon>
        <taxon>Chromatiales</taxon>
        <taxon>Ectothiorhodospiraceae</taxon>
        <taxon>Nitrococcus</taxon>
    </lineage>
</organism>
<reference evidence="11 12" key="1">
    <citation type="submission" date="2006-02" db="EMBL/GenBank/DDBJ databases">
        <authorList>
            <person name="Waterbury J."/>
            <person name="Ferriera S."/>
            <person name="Johnson J."/>
            <person name="Kravitz S."/>
            <person name="Halpern A."/>
            <person name="Remington K."/>
            <person name="Beeson K."/>
            <person name="Tran B."/>
            <person name="Rogers Y.-H."/>
            <person name="Friedman R."/>
            <person name="Venter J.C."/>
        </authorList>
    </citation>
    <scope>NUCLEOTIDE SEQUENCE [LARGE SCALE GENOMIC DNA]</scope>
    <source>
        <strain evidence="11 12">Nb-231</strain>
    </source>
</reference>
<feature type="domain" description="Peptidase M20 dimerisation" evidence="10">
    <location>
        <begin position="179"/>
        <end position="287"/>
    </location>
</feature>
<evidence type="ECO:0000256" key="5">
    <source>
        <dbReference type="ARBA" id="ARBA00022605"/>
    </source>
</evidence>
<keyword evidence="4" id="KW-0055">Arginine biosynthesis</keyword>
<keyword evidence="3" id="KW-0963">Cytoplasm</keyword>
<dbReference type="GO" id="GO:0005737">
    <property type="term" value="C:cytoplasm"/>
    <property type="evidence" value="ECO:0007669"/>
    <property type="project" value="UniProtKB-SubCell"/>
</dbReference>
<dbReference type="EC" id="3.5.1.16" evidence="11"/>
<dbReference type="InterPro" id="IPR010169">
    <property type="entry name" value="AcOrn-deacetyl"/>
</dbReference>
<dbReference type="EMBL" id="AAOF01000009">
    <property type="protein sequence ID" value="EAR21343.1"/>
    <property type="molecule type" value="Genomic_DNA"/>
</dbReference>